<dbReference type="AlphaFoldDB" id="A0A645G6M4"/>
<organism evidence="1">
    <name type="scientific">bioreactor metagenome</name>
    <dbReference type="NCBI Taxonomy" id="1076179"/>
    <lineage>
        <taxon>unclassified sequences</taxon>
        <taxon>metagenomes</taxon>
        <taxon>ecological metagenomes</taxon>
    </lineage>
</organism>
<dbReference type="EMBL" id="VSSQ01067358">
    <property type="protein sequence ID" value="MPN19754.1"/>
    <property type="molecule type" value="Genomic_DNA"/>
</dbReference>
<sequence>MHPAGKFSAGPSAFLQHGVSRAKGLQAAVQPVRGEKFQRVGQIQLQHGCALLSKWAGLDSVPFVPNSITQTEADLHRKRERAAHCARQSAARRIWRQFFRLCMGAGIRPPL</sequence>
<gene>
    <name evidence="1" type="ORF">SDC9_167126</name>
</gene>
<name>A0A645G6M4_9ZZZZ</name>
<evidence type="ECO:0000313" key="1">
    <source>
        <dbReference type="EMBL" id="MPN19754.1"/>
    </source>
</evidence>
<reference evidence="1" key="1">
    <citation type="submission" date="2019-08" db="EMBL/GenBank/DDBJ databases">
        <authorList>
            <person name="Kucharzyk K."/>
            <person name="Murdoch R.W."/>
            <person name="Higgins S."/>
            <person name="Loffler F."/>
        </authorList>
    </citation>
    <scope>NUCLEOTIDE SEQUENCE</scope>
</reference>
<accession>A0A645G6M4</accession>
<comment type="caution">
    <text evidence="1">The sequence shown here is derived from an EMBL/GenBank/DDBJ whole genome shotgun (WGS) entry which is preliminary data.</text>
</comment>
<proteinExistence type="predicted"/>
<protein>
    <submittedName>
        <fullName evidence="1">Uncharacterized protein</fullName>
    </submittedName>
</protein>